<reference evidence="1 2" key="1">
    <citation type="journal article" date="2007" name="Nature">
        <title>Evolution of genes and genomes on the Drosophila phylogeny.</title>
        <authorList>
            <consortium name="Drosophila 12 Genomes Consortium"/>
            <person name="Clark A.G."/>
            <person name="Eisen M.B."/>
            <person name="Smith D.R."/>
            <person name="Bergman C.M."/>
            <person name="Oliver B."/>
            <person name="Markow T.A."/>
            <person name="Kaufman T.C."/>
            <person name="Kellis M."/>
            <person name="Gelbart W."/>
            <person name="Iyer V.N."/>
            <person name="Pollard D.A."/>
            <person name="Sackton T.B."/>
            <person name="Larracuente A.M."/>
            <person name="Singh N.D."/>
            <person name="Abad J.P."/>
            <person name="Abt D.N."/>
            <person name="Adryan B."/>
            <person name="Aguade M."/>
            <person name="Akashi H."/>
            <person name="Anderson W.W."/>
            <person name="Aquadro C.F."/>
            <person name="Ardell D.H."/>
            <person name="Arguello R."/>
            <person name="Artieri C.G."/>
            <person name="Barbash D.A."/>
            <person name="Barker D."/>
            <person name="Barsanti P."/>
            <person name="Batterham P."/>
            <person name="Batzoglou S."/>
            <person name="Begun D."/>
            <person name="Bhutkar A."/>
            <person name="Blanco E."/>
            <person name="Bosak S.A."/>
            <person name="Bradley R.K."/>
            <person name="Brand A.D."/>
            <person name="Brent M.R."/>
            <person name="Brooks A.N."/>
            <person name="Brown R.H."/>
            <person name="Butlin R.K."/>
            <person name="Caggese C."/>
            <person name="Calvi B.R."/>
            <person name="Bernardo de Carvalho A."/>
            <person name="Caspi A."/>
            <person name="Castrezana S."/>
            <person name="Celniker S.E."/>
            <person name="Chang J.L."/>
            <person name="Chapple C."/>
            <person name="Chatterji S."/>
            <person name="Chinwalla A."/>
            <person name="Civetta A."/>
            <person name="Clifton S.W."/>
            <person name="Comeron J.M."/>
            <person name="Costello J.C."/>
            <person name="Coyne J.A."/>
            <person name="Daub J."/>
            <person name="David R.G."/>
            <person name="Delcher A.L."/>
            <person name="Delehaunty K."/>
            <person name="Do C.B."/>
            <person name="Ebling H."/>
            <person name="Edwards K."/>
            <person name="Eickbush T."/>
            <person name="Evans J.D."/>
            <person name="Filipski A."/>
            <person name="Findeiss S."/>
            <person name="Freyhult E."/>
            <person name="Fulton L."/>
            <person name="Fulton R."/>
            <person name="Garcia A.C."/>
            <person name="Gardiner A."/>
            <person name="Garfield D.A."/>
            <person name="Garvin B.E."/>
            <person name="Gibson G."/>
            <person name="Gilbert D."/>
            <person name="Gnerre S."/>
            <person name="Godfrey J."/>
            <person name="Good R."/>
            <person name="Gotea V."/>
            <person name="Gravely B."/>
            <person name="Greenberg A.J."/>
            <person name="Griffiths-Jones S."/>
            <person name="Gross S."/>
            <person name="Guigo R."/>
            <person name="Gustafson E.A."/>
            <person name="Haerty W."/>
            <person name="Hahn M.W."/>
            <person name="Halligan D.L."/>
            <person name="Halpern A.L."/>
            <person name="Halter G.M."/>
            <person name="Han M.V."/>
            <person name="Heger A."/>
            <person name="Hillier L."/>
            <person name="Hinrichs A.S."/>
            <person name="Holmes I."/>
            <person name="Hoskins R.A."/>
            <person name="Hubisz M.J."/>
            <person name="Hultmark D."/>
            <person name="Huntley M.A."/>
            <person name="Jaffe D.B."/>
            <person name="Jagadeeshan S."/>
            <person name="Jeck W.R."/>
            <person name="Johnson J."/>
            <person name="Jones C.D."/>
            <person name="Jordan W.C."/>
            <person name="Karpen G.H."/>
            <person name="Kataoka E."/>
            <person name="Keightley P.D."/>
            <person name="Kheradpour P."/>
            <person name="Kirkness E.F."/>
            <person name="Koerich L.B."/>
            <person name="Kristiansen K."/>
            <person name="Kudrna D."/>
            <person name="Kulathinal R.J."/>
            <person name="Kumar S."/>
            <person name="Kwok R."/>
            <person name="Lander E."/>
            <person name="Langley C.H."/>
            <person name="Lapoint R."/>
            <person name="Lazzaro B.P."/>
            <person name="Lee S.J."/>
            <person name="Levesque L."/>
            <person name="Li R."/>
            <person name="Lin C.F."/>
            <person name="Lin M.F."/>
            <person name="Lindblad-Toh K."/>
            <person name="Llopart A."/>
            <person name="Long M."/>
            <person name="Low L."/>
            <person name="Lozovsky E."/>
            <person name="Lu J."/>
            <person name="Luo M."/>
            <person name="Machado C.A."/>
            <person name="Makalowski W."/>
            <person name="Marzo M."/>
            <person name="Matsuda M."/>
            <person name="Matzkin L."/>
            <person name="McAllister B."/>
            <person name="McBride C.S."/>
            <person name="McKernan B."/>
            <person name="McKernan K."/>
            <person name="Mendez-Lago M."/>
            <person name="Minx P."/>
            <person name="Mollenhauer M.U."/>
            <person name="Montooth K."/>
            <person name="Mount S.M."/>
            <person name="Mu X."/>
            <person name="Myers E."/>
            <person name="Negre B."/>
            <person name="Newfeld S."/>
            <person name="Nielsen R."/>
            <person name="Noor M.A."/>
            <person name="O'Grady P."/>
            <person name="Pachter L."/>
            <person name="Papaceit M."/>
            <person name="Parisi M.J."/>
            <person name="Parisi M."/>
            <person name="Parts L."/>
            <person name="Pedersen J.S."/>
            <person name="Pesole G."/>
            <person name="Phillippy A.M."/>
            <person name="Ponting C.P."/>
            <person name="Pop M."/>
            <person name="Porcelli D."/>
            <person name="Powell J.R."/>
            <person name="Prohaska S."/>
            <person name="Pruitt K."/>
            <person name="Puig M."/>
            <person name="Quesneville H."/>
            <person name="Ram K.R."/>
            <person name="Rand D."/>
            <person name="Rasmussen M.D."/>
            <person name="Reed L.K."/>
            <person name="Reenan R."/>
            <person name="Reily A."/>
            <person name="Remington K.A."/>
            <person name="Rieger T.T."/>
            <person name="Ritchie M.G."/>
            <person name="Robin C."/>
            <person name="Rogers Y.H."/>
            <person name="Rohde C."/>
            <person name="Rozas J."/>
            <person name="Rubenfield M.J."/>
            <person name="Ruiz A."/>
            <person name="Russo S."/>
            <person name="Salzberg S.L."/>
            <person name="Sanchez-Gracia A."/>
            <person name="Saranga D.J."/>
            <person name="Sato H."/>
            <person name="Schaeffer S.W."/>
            <person name="Schatz M.C."/>
            <person name="Schlenke T."/>
            <person name="Schwartz R."/>
            <person name="Segarra C."/>
            <person name="Singh R.S."/>
            <person name="Sirot L."/>
            <person name="Sirota M."/>
            <person name="Sisneros N.B."/>
            <person name="Smith C.D."/>
            <person name="Smith T.F."/>
            <person name="Spieth J."/>
            <person name="Stage D.E."/>
            <person name="Stark A."/>
            <person name="Stephan W."/>
            <person name="Strausberg R.L."/>
            <person name="Strempel S."/>
            <person name="Sturgill D."/>
            <person name="Sutton G."/>
            <person name="Sutton G.G."/>
            <person name="Tao W."/>
            <person name="Teichmann S."/>
            <person name="Tobari Y.N."/>
            <person name="Tomimura Y."/>
            <person name="Tsolas J.M."/>
            <person name="Valente V.L."/>
            <person name="Venter E."/>
            <person name="Venter J.C."/>
            <person name="Vicario S."/>
            <person name="Vieira F.G."/>
            <person name="Vilella A.J."/>
            <person name="Villasante A."/>
            <person name="Walenz B."/>
            <person name="Wang J."/>
            <person name="Wasserman M."/>
            <person name="Watts T."/>
            <person name="Wilson D."/>
            <person name="Wilson R.K."/>
            <person name="Wing R.A."/>
            <person name="Wolfner M.F."/>
            <person name="Wong A."/>
            <person name="Wong G.K."/>
            <person name="Wu C.I."/>
            <person name="Wu G."/>
            <person name="Yamamoto D."/>
            <person name="Yang H.P."/>
            <person name="Yang S.P."/>
            <person name="Yorke J.A."/>
            <person name="Yoshida K."/>
            <person name="Zdobnov E."/>
            <person name="Zhang P."/>
            <person name="Zhang Y."/>
            <person name="Zimin A.V."/>
            <person name="Baldwin J."/>
            <person name="Abdouelleil A."/>
            <person name="Abdulkadir J."/>
            <person name="Abebe A."/>
            <person name="Abera B."/>
            <person name="Abreu J."/>
            <person name="Acer S.C."/>
            <person name="Aftuck L."/>
            <person name="Alexander A."/>
            <person name="An P."/>
            <person name="Anderson E."/>
            <person name="Anderson S."/>
            <person name="Arachi H."/>
            <person name="Azer M."/>
            <person name="Bachantsang P."/>
            <person name="Barry A."/>
            <person name="Bayul T."/>
            <person name="Berlin A."/>
            <person name="Bessette D."/>
            <person name="Bloom T."/>
            <person name="Blye J."/>
            <person name="Boguslavskiy L."/>
            <person name="Bonnet C."/>
            <person name="Boukhgalter B."/>
            <person name="Bourzgui I."/>
            <person name="Brown A."/>
            <person name="Cahill P."/>
            <person name="Channer S."/>
            <person name="Cheshatsang Y."/>
            <person name="Chuda L."/>
            <person name="Citroen M."/>
            <person name="Collymore A."/>
            <person name="Cooke P."/>
            <person name="Costello M."/>
            <person name="D'Aco K."/>
            <person name="Daza R."/>
            <person name="De Haan G."/>
            <person name="DeGray S."/>
            <person name="DeMaso C."/>
            <person name="Dhargay N."/>
            <person name="Dooley K."/>
            <person name="Dooley E."/>
            <person name="Doricent M."/>
            <person name="Dorje P."/>
            <person name="Dorjee K."/>
            <person name="Dupes A."/>
            <person name="Elong R."/>
            <person name="Falk J."/>
            <person name="Farina A."/>
            <person name="Faro S."/>
            <person name="Ferguson D."/>
            <person name="Fisher S."/>
            <person name="Foley C.D."/>
            <person name="Franke A."/>
            <person name="Friedrich D."/>
            <person name="Gadbois L."/>
            <person name="Gearin G."/>
            <person name="Gearin C.R."/>
            <person name="Giannoukos G."/>
            <person name="Goode T."/>
            <person name="Graham J."/>
            <person name="Grandbois E."/>
            <person name="Grewal S."/>
            <person name="Gyaltsen K."/>
            <person name="Hafez N."/>
            <person name="Hagos B."/>
            <person name="Hall J."/>
            <person name="Henson C."/>
            <person name="Hollinger A."/>
            <person name="Honan T."/>
            <person name="Huard M.D."/>
            <person name="Hughes L."/>
            <person name="Hurhula B."/>
            <person name="Husby M.E."/>
            <person name="Kamat A."/>
            <person name="Kanga B."/>
            <person name="Kashin S."/>
            <person name="Khazanovich D."/>
            <person name="Kisner P."/>
            <person name="Lance K."/>
            <person name="Lara M."/>
            <person name="Lee W."/>
            <person name="Lennon N."/>
            <person name="Letendre F."/>
            <person name="LeVine R."/>
            <person name="Lipovsky A."/>
            <person name="Liu X."/>
            <person name="Liu J."/>
            <person name="Liu S."/>
            <person name="Lokyitsang T."/>
            <person name="Lokyitsang Y."/>
            <person name="Lubonja R."/>
            <person name="Lui A."/>
            <person name="MacDonald P."/>
            <person name="Magnisalis V."/>
            <person name="Maru K."/>
            <person name="Matthews C."/>
            <person name="McCusker W."/>
            <person name="McDonough S."/>
            <person name="Mehta T."/>
            <person name="Meldrim J."/>
            <person name="Meneus L."/>
            <person name="Mihai O."/>
            <person name="Mihalev A."/>
            <person name="Mihova T."/>
            <person name="Mittelman R."/>
            <person name="Mlenga V."/>
            <person name="Montmayeur A."/>
            <person name="Mulrain L."/>
            <person name="Navidi A."/>
            <person name="Naylor J."/>
            <person name="Negash T."/>
            <person name="Nguyen T."/>
            <person name="Nguyen N."/>
            <person name="Nicol R."/>
            <person name="Norbu C."/>
            <person name="Norbu N."/>
            <person name="Novod N."/>
            <person name="O'Neill B."/>
            <person name="Osman S."/>
            <person name="Markiewicz E."/>
            <person name="Oyono O.L."/>
            <person name="Patti C."/>
            <person name="Phunkhang P."/>
            <person name="Pierre F."/>
            <person name="Priest M."/>
            <person name="Raghuraman S."/>
            <person name="Rege F."/>
            <person name="Reyes R."/>
            <person name="Rise C."/>
            <person name="Rogov P."/>
            <person name="Ross K."/>
            <person name="Ryan E."/>
            <person name="Settipalli S."/>
            <person name="Shea T."/>
            <person name="Sherpa N."/>
            <person name="Shi L."/>
            <person name="Shih D."/>
            <person name="Sparrow T."/>
            <person name="Spaulding J."/>
            <person name="Stalker J."/>
            <person name="Stange-Thomann N."/>
            <person name="Stavropoulos S."/>
            <person name="Stone C."/>
            <person name="Strader C."/>
            <person name="Tesfaye S."/>
            <person name="Thomson T."/>
            <person name="Thoulutsang Y."/>
            <person name="Thoulutsang D."/>
            <person name="Topham K."/>
            <person name="Topping I."/>
            <person name="Tsamla T."/>
            <person name="Vassiliev H."/>
            <person name="Vo A."/>
            <person name="Wangchuk T."/>
            <person name="Wangdi T."/>
            <person name="Weiand M."/>
            <person name="Wilkinson J."/>
            <person name="Wilson A."/>
            <person name="Yadav S."/>
            <person name="Young G."/>
            <person name="Yu Q."/>
            <person name="Zembek L."/>
            <person name="Zhong D."/>
            <person name="Zimmer A."/>
            <person name="Zwirko Z."/>
            <person name="Jaffe D.B."/>
            <person name="Alvarez P."/>
            <person name="Brockman W."/>
            <person name="Butler J."/>
            <person name="Chin C."/>
            <person name="Gnerre S."/>
            <person name="Grabherr M."/>
            <person name="Kleber M."/>
            <person name="Mauceli E."/>
            <person name="MacCallum I."/>
        </authorList>
    </citation>
    <scope>NUCLEOTIDE SEQUENCE [LARGE SCALE GENOMIC DNA]</scope>
    <source>
        <strain evidence="2">Tucson 15010-1051.87</strain>
    </source>
</reference>
<keyword evidence="2" id="KW-1185">Reference proteome</keyword>
<name>A0A0Q9W8C9_DROVI</name>
<dbReference type="PANTHER" id="PTHR34153">
    <property type="entry name" value="SI:CH211-262H13.3-RELATED-RELATED"/>
    <property type="match status" value="1"/>
</dbReference>
<accession>A0A0Q9W8C9</accession>
<dbReference type="EMBL" id="CH940649">
    <property type="protein sequence ID" value="KRF81004.1"/>
    <property type="molecule type" value="Genomic_DNA"/>
</dbReference>
<protein>
    <submittedName>
        <fullName evidence="1">Uncharacterized protein, isoform A</fullName>
    </submittedName>
</protein>
<dbReference type="PANTHER" id="PTHR34153:SF2">
    <property type="entry name" value="SI:CH211-262H13.3-RELATED"/>
    <property type="match status" value="1"/>
</dbReference>
<evidence type="ECO:0000313" key="1">
    <source>
        <dbReference type="EMBL" id="KRF81004.1"/>
    </source>
</evidence>
<dbReference type="OrthoDB" id="7872486at2759"/>
<evidence type="ECO:0000313" key="2">
    <source>
        <dbReference type="Proteomes" id="UP000008792"/>
    </source>
</evidence>
<dbReference type="InParanoid" id="A0A0Q9W8C9"/>
<dbReference type="SMR" id="A0A0Q9W8C9"/>
<organism evidence="1 2">
    <name type="scientific">Drosophila virilis</name>
    <name type="common">Fruit fly</name>
    <dbReference type="NCBI Taxonomy" id="7244"/>
    <lineage>
        <taxon>Eukaryota</taxon>
        <taxon>Metazoa</taxon>
        <taxon>Ecdysozoa</taxon>
        <taxon>Arthropoda</taxon>
        <taxon>Hexapoda</taxon>
        <taxon>Insecta</taxon>
        <taxon>Pterygota</taxon>
        <taxon>Neoptera</taxon>
        <taxon>Endopterygota</taxon>
        <taxon>Diptera</taxon>
        <taxon>Brachycera</taxon>
        <taxon>Muscomorpha</taxon>
        <taxon>Ephydroidea</taxon>
        <taxon>Drosophilidae</taxon>
        <taxon>Drosophila</taxon>
    </lineage>
</organism>
<dbReference type="KEGG" id="dvi:26531606"/>
<dbReference type="Proteomes" id="UP000008792">
    <property type="component" value="Unassembled WGS sequence"/>
</dbReference>
<sequence>MEAIVNSNGIKKEYENGHCEHIVSEQWESNQIKLEPNVCVEEAIDQLTANNIDIEPTRIAQDAAMEMDTVAPHEVQRSQALSKAAGVATNITAGQAFNQILSEIRTMNDVYQSMFHTLTEEIISLRNEVSQLRALPITESESNLLPALPLPTLAKFQEFDQKLLVENDLRVNLKNFLLRVGGSDLSAFTRLALRRILSDEASTNITWCGTNDKPSFQSFATFNVIKEIGFLRFSYATDIDVHKICQQHFLHAKDRINKKLKTKTKKVNVNGTI</sequence>
<gene>
    <name evidence="1" type="primary">Dvir\GJ26836</name>
    <name evidence="1" type="ORF">Dvir_GJ26836</name>
</gene>
<proteinExistence type="predicted"/>
<dbReference type="AlphaFoldDB" id="A0A0Q9W8C9"/>